<name>A0A916X3P7_9SPHN</name>
<feature type="compositionally biased region" description="Low complexity" evidence="9">
    <location>
        <begin position="39"/>
        <end position="59"/>
    </location>
</feature>
<comment type="caution">
    <text evidence="11">The sequence shown here is derived from an EMBL/GenBank/DDBJ whole genome shotgun (WGS) entry which is preliminary data.</text>
</comment>
<evidence type="ECO:0000313" key="12">
    <source>
        <dbReference type="Proteomes" id="UP000608154"/>
    </source>
</evidence>
<evidence type="ECO:0000256" key="7">
    <source>
        <dbReference type="ARBA" id="ARBA00024739"/>
    </source>
</evidence>
<dbReference type="NCBIfam" id="TIGR03824">
    <property type="entry name" value="FlgM_jcvi"/>
    <property type="match status" value="1"/>
</dbReference>
<gene>
    <name evidence="11" type="ORF">GCM10011494_10000</name>
</gene>
<sequence>MPPMEVGPVRAIGAISARIARKAGDDTLPGANGVSAGKTAAPDRPSAAAAGAAVETSEALDPGAAPVDTDRVEMIRKAVEEGKYPVVPAKIADAMIAAGVLLRSGK</sequence>
<evidence type="ECO:0000256" key="5">
    <source>
        <dbReference type="ARBA" id="ARBA00023015"/>
    </source>
</evidence>
<dbReference type="GO" id="GO:0044781">
    <property type="term" value="P:bacterial-type flagellum organization"/>
    <property type="evidence" value="ECO:0007669"/>
    <property type="project" value="UniProtKB-KW"/>
</dbReference>
<comment type="similarity">
    <text evidence="1">Belongs to the FlgM family.</text>
</comment>
<dbReference type="InterPro" id="IPR035890">
    <property type="entry name" value="Anti-sigma-28_factor_FlgM_sf"/>
</dbReference>
<evidence type="ECO:0000256" key="3">
    <source>
        <dbReference type="ARBA" id="ARBA00022491"/>
    </source>
</evidence>
<dbReference type="EMBL" id="BMHK01000005">
    <property type="protein sequence ID" value="GGB93585.1"/>
    <property type="molecule type" value="Genomic_DNA"/>
</dbReference>
<feature type="domain" description="Anti-sigma-28 factor FlgM C-terminal" evidence="10">
    <location>
        <begin position="62"/>
        <end position="96"/>
    </location>
</feature>
<organism evidence="11 12">
    <name type="scientific">Novosphingobium endophyticum</name>
    <dbReference type="NCBI Taxonomy" id="1955250"/>
    <lineage>
        <taxon>Bacteria</taxon>
        <taxon>Pseudomonadati</taxon>
        <taxon>Pseudomonadota</taxon>
        <taxon>Alphaproteobacteria</taxon>
        <taxon>Sphingomonadales</taxon>
        <taxon>Sphingomonadaceae</taxon>
        <taxon>Novosphingobium</taxon>
    </lineage>
</organism>
<dbReference type="Pfam" id="PF04316">
    <property type="entry name" value="FlgM"/>
    <property type="match status" value="1"/>
</dbReference>
<keyword evidence="3" id="KW-0678">Repressor</keyword>
<evidence type="ECO:0000256" key="2">
    <source>
        <dbReference type="ARBA" id="ARBA00017823"/>
    </source>
</evidence>
<dbReference type="InterPro" id="IPR007412">
    <property type="entry name" value="FlgM"/>
</dbReference>
<keyword evidence="12" id="KW-1185">Reference proteome</keyword>
<keyword evidence="6" id="KW-0804">Transcription</keyword>
<dbReference type="AlphaFoldDB" id="A0A916X3P7"/>
<reference evidence="11" key="1">
    <citation type="journal article" date="2014" name="Int. J. Syst. Evol. Microbiol.">
        <title>Complete genome sequence of Corynebacterium casei LMG S-19264T (=DSM 44701T), isolated from a smear-ripened cheese.</title>
        <authorList>
            <consortium name="US DOE Joint Genome Institute (JGI-PGF)"/>
            <person name="Walter F."/>
            <person name="Albersmeier A."/>
            <person name="Kalinowski J."/>
            <person name="Ruckert C."/>
        </authorList>
    </citation>
    <scope>NUCLEOTIDE SEQUENCE</scope>
    <source>
        <strain evidence="11">CGMCC 1.15095</strain>
    </source>
</reference>
<reference evidence="11" key="2">
    <citation type="submission" date="2020-09" db="EMBL/GenBank/DDBJ databases">
        <authorList>
            <person name="Sun Q."/>
            <person name="Zhou Y."/>
        </authorList>
    </citation>
    <scope>NUCLEOTIDE SEQUENCE</scope>
    <source>
        <strain evidence="11">CGMCC 1.15095</strain>
    </source>
</reference>
<proteinExistence type="inferred from homology"/>
<protein>
    <recommendedName>
        <fullName evidence="2">Negative regulator of flagellin synthesis</fullName>
    </recommendedName>
    <alternativeName>
        <fullName evidence="8">Anti-sigma-28 factor</fullName>
    </alternativeName>
</protein>
<evidence type="ECO:0000256" key="9">
    <source>
        <dbReference type="SAM" id="MobiDB-lite"/>
    </source>
</evidence>
<dbReference type="SUPFAM" id="SSF101498">
    <property type="entry name" value="Anti-sigma factor FlgM"/>
    <property type="match status" value="1"/>
</dbReference>
<evidence type="ECO:0000313" key="11">
    <source>
        <dbReference type="EMBL" id="GGB93585.1"/>
    </source>
</evidence>
<dbReference type="RefSeq" id="WP_188769104.1">
    <property type="nucleotide sequence ID" value="NZ_BMHK01000005.1"/>
</dbReference>
<evidence type="ECO:0000259" key="10">
    <source>
        <dbReference type="Pfam" id="PF04316"/>
    </source>
</evidence>
<evidence type="ECO:0000256" key="4">
    <source>
        <dbReference type="ARBA" id="ARBA00022795"/>
    </source>
</evidence>
<dbReference type="GO" id="GO:0045892">
    <property type="term" value="P:negative regulation of DNA-templated transcription"/>
    <property type="evidence" value="ECO:0007669"/>
    <property type="project" value="InterPro"/>
</dbReference>
<feature type="region of interest" description="Disordered" evidence="9">
    <location>
        <begin position="24"/>
        <end position="67"/>
    </location>
</feature>
<evidence type="ECO:0000256" key="6">
    <source>
        <dbReference type="ARBA" id="ARBA00023163"/>
    </source>
</evidence>
<comment type="function">
    <text evidence="7">Responsible for the coupling of flagellin expression to flagellar assembly by preventing expression of the flagellin genes when a component of the middle class of proteins is defective. It negatively regulates flagellar genes by inhibiting the activity of FliA by directly binding to FliA.</text>
</comment>
<dbReference type="Proteomes" id="UP000608154">
    <property type="component" value="Unassembled WGS sequence"/>
</dbReference>
<keyword evidence="5" id="KW-0805">Transcription regulation</keyword>
<keyword evidence="4" id="KW-1005">Bacterial flagellum biogenesis</keyword>
<evidence type="ECO:0000256" key="1">
    <source>
        <dbReference type="ARBA" id="ARBA00005322"/>
    </source>
</evidence>
<accession>A0A916X3P7</accession>
<dbReference type="InterPro" id="IPR031316">
    <property type="entry name" value="FlgM_C"/>
</dbReference>
<evidence type="ECO:0000256" key="8">
    <source>
        <dbReference type="ARBA" id="ARBA00030117"/>
    </source>
</evidence>